<dbReference type="EMBL" id="CP116942">
    <property type="protein sequence ID" value="WCO65973.1"/>
    <property type="molecule type" value="Genomic_DNA"/>
</dbReference>
<organism evidence="1 2">
    <name type="scientific">Iamia majanohamensis</name>
    <dbReference type="NCBI Taxonomy" id="467976"/>
    <lineage>
        <taxon>Bacteria</taxon>
        <taxon>Bacillati</taxon>
        <taxon>Actinomycetota</taxon>
        <taxon>Acidimicrobiia</taxon>
        <taxon>Acidimicrobiales</taxon>
        <taxon>Iamiaceae</taxon>
        <taxon>Iamia</taxon>
    </lineage>
</organism>
<name>A0AAE9Y7Q4_9ACTN</name>
<evidence type="ECO:0000313" key="2">
    <source>
        <dbReference type="Proteomes" id="UP001216390"/>
    </source>
</evidence>
<gene>
    <name evidence="1" type="ORF">PO878_15845</name>
</gene>
<dbReference type="KEGG" id="ima:PO878_15845"/>
<dbReference type="Gene3D" id="1.10.10.1150">
    <property type="entry name" value="Coenzyme PQQ synthesis protein D (PqqD)"/>
    <property type="match status" value="1"/>
</dbReference>
<dbReference type="Pfam" id="PF05402">
    <property type="entry name" value="PqqD"/>
    <property type="match status" value="1"/>
</dbReference>
<protein>
    <submittedName>
        <fullName evidence="1">PqqD family protein</fullName>
    </submittedName>
</protein>
<dbReference type="InterPro" id="IPR041881">
    <property type="entry name" value="PqqD_sf"/>
</dbReference>
<reference evidence="1" key="1">
    <citation type="submission" date="2023-01" db="EMBL/GenBank/DDBJ databases">
        <title>The diversity of Class Acidimicrobiia in South China Sea sediment environments and the proposal of Iamia marina sp. nov., a novel species of the genus Iamia.</title>
        <authorList>
            <person name="He Y."/>
            <person name="Tian X."/>
        </authorList>
    </citation>
    <scope>NUCLEOTIDE SEQUENCE</scope>
    <source>
        <strain evidence="1">DSM 19957</strain>
    </source>
</reference>
<proteinExistence type="predicted"/>
<dbReference type="Proteomes" id="UP001216390">
    <property type="component" value="Chromosome"/>
</dbReference>
<dbReference type="RefSeq" id="WP_272735499.1">
    <property type="nucleotide sequence ID" value="NZ_CP116942.1"/>
</dbReference>
<sequence length="96" mass="10066">MTTHTDTDADVDADVPLRRPDLDVSEAEDGLVILTADGGQVHHLNGTAALIFELCDGRTSIAAIAEAVDATVTAGPVGVDEVVRCVRTLRAREIVT</sequence>
<keyword evidence="2" id="KW-1185">Reference proteome</keyword>
<dbReference type="AlphaFoldDB" id="A0AAE9Y7Q4"/>
<evidence type="ECO:0000313" key="1">
    <source>
        <dbReference type="EMBL" id="WCO65973.1"/>
    </source>
</evidence>
<accession>A0AAE9Y7Q4</accession>
<dbReference type="InterPro" id="IPR008792">
    <property type="entry name" value="PQQD"/>
</dbReference>